<dbReference type="EMBL" id="JBHSFW010000028">
    <property type="protein sequence ID" value="MFC4620565.1"/>
    <property type="molecule type" value="Genomic_DNA"/>
</dbReference>
<accession>A0ABV9GTF1</accession>
<protein>
    <submittedName>
        <fullName evidence="1">Uncharacterized protein</fullName>
    </submittedName>
</protein>
<organism evidence="1 2">
    <name type="scientific">Camelliibacillus cellulosilyticus</name>
    <dbReference type="NCBI Taxonomy" id="2174486"/>
    <lineage>
        <taxon>Bacteria</taxon>
        <taxon>Bacillati</taxon>
        <taxon>Bacillota</taxon>
        <taxon>Bacilli</taxon>
        <taxon>Bacillales</taxon>
        <taxon>Sporolactobacillaceae</taxon>
        <taxon>Camelliibacillus</taxon>
    </lineage>
</organism>
<reference evidence="2" key="1">
    <citation type="journal article" date="2019" name="Int. J. Syst. Evol. Microbiol.">
        <title>The Global Catalogue of Microorganisms (GCM) 10K type strain sequencing project: providing services to taxonomists for standard genome sequencing and annotation.</title>
        <authorList>
            <consortium name="The Broad Institute Genomics Platform"/>
            <consortium name="The Broad Institute Genome Sequencing Center for Infectious Disease"/>
            <person name="Wu L."/>
            <person name="Ma J."/>
        </authorList>
    </citation>
    <scope>NUCLEOTIDE SEQUENCE [LARGE SCALE GENOMIC DNA]</scope>
    <source>
        <strain evidence="2">CGMCC 1.16306</strain>
    </source>
</reference>
<proteinExistence type="predicted"/>
<gene>
    <name evidence="1" type="ORF">ACFO4N_17885</name>
</gene>
<dbReference type="Proteomes" id="UP001596022">
    <property type="component" value="Unassembled WGS sequence"/>
</dbReference>
<evidence type="ECO:0000313" key="1">
    <source>
        <dbReference type="EMBL" id="MFC4620565.1"/>
    </source>
</evidence>
<comment type="caution">
    <text evidence="1">The sequence shown here is derived from an EMBL/GenBank/DDBJ whole genome shotgun (WGS) entry which is preliminary data.</text>
</comment>
<name>A0ABV9GTF1_9BACL</name>
<keyword evidence="2" id="KW-1185">Reference proteome</keyword>
<evidence type="ECO:0000313" key="2">
    <source>
        <dbReference type="Proteomes" id="UP001596022"/>
    </source>
</evidence>
<sequence length="121" mass="13490">MTGFDTENFTSQGFFPYGFSADLSAIRTTVNIRSQGLAVTSNKIGDAGSKAIANSRLAHQHFYINTTIAFISNPMRLTAIIWTSSYITRLKLGNVIKIERKIAKESIILWLTETAWHNPLP</sequence>